<evidence type="ECO:0008006" key="2">
    <source>
        <dbReference type="Google" id="ProtNLM"/>
    </source>
</evidence>
<protein>
    <recommendedName>
        <fullName evidence="2">Porin domain-containing protein</fullName>
    </recommendedName>
</protein>
<proteinExistence type="predicted"/>
<accession>A0A3B1CCW1</accession>
<reference evidence="1" key="1">
    <citation type="submission" date="2018-06" db="EMBL/GenBank/DDBJ databases">
        <authorList>
            <person name="Zhirakovskaya E."/>
        </authorList>
    </citation>
    <scope>NUCLEOTIDE SEQUENCE</scope>
</reference>
<organism evidence="1">
    <name type="scientific">hydrothermal vent metagenome</name>
    <dbReference type="NCBI Taxonomy" id="652676"/>
    <lineage>
        <taxon>unclassified sequences</taxon>
        <taxon>metagenomes</taxon>
        <taxon>ecological metagenomes</taxon>
    </lineage>
</organism>
<dbReference type="EMBL" id="UOGA01000226">
    <property type="protein sequence ID" value="VAX22513.1"/>
    <property type="molecule type" value="Genomic_DNA"/>
</dbReference>
<evidence type="ECO:0000313" key="1">
    <source>
        <dbReference type="EMBL" id="VAX22513.1"/>
    </source>
</evidence>
<name>A0A3B1CCW1_9ZZZZ</name>
<dbReference type="AlphaFoldDB" id="A0A3B1CCW1"/>
<sequence length="377" mass="40063">MKVSCSTCHYQHVPKLNAFGRDFQLGGYTDVSEDLKNAAISTLLLSRASLIPKARYIAIQEAKTGGVVKNSDPDGVDISEESALWLGGRVVENLGFIVGFRDAGASGKMVLTMKTGSARLGLSIYSTDSLSPAFGMDIFNSGVTRLSSPLENRNETVIAQQTGVGTGAATGLTAYISHKIFFGSVGLWSPEKAQDTSLGSGVTDMAFWFRFAVMPKFSDVDLMIGIFGSSGDAKCAKCIGASNNDVDHMAQADSFGVDVQLQTNIGGMTLETQLMYVSAGSDEPLDPNVSNLYKKADGVSAIAELGLSKTYGVSLAYRSYTDKSGYSDVYETATTIGGWINLAENIHIQPQYTLFGGDKDKVGGKDAKFTLLLLAGF</sequence>
<gene>
    <name evidence="1" type="ORF">MNBD_NITROSPINAE04-1147</name>
</gene>